<dbReference type="Proteomes" id="UP000607653">
    <property type="component" value="Unassembled WGS sequence"/>
</dbReference>
<keyword evidence="3" id="KW-1185">Reference proteome</keyword>
<dbReference type="EMBL" id="DUZY01000003">
    <property type="protein sequence ID" value="DAD32236.1"/>
    <property type="molecule type" value="Genomic_DNA"/>
</dbReference>
<dbReference type="PANTHER" id="PTHR47723:SF19">
    <property type="entry name" value="POLYNUCLEOTIDYL TRANSFERASE, RIBONUCLEASE H-LIKE SUPERFAMILY PROTEIN"/>
    <property type="match status" value="1"/>
</dbReference>
<reference evidence="2 3" key="1">
    <citation type="journal article" date="2020" name="Mol. Biol. Evol.">
        <title>Distinct Expression and Methylation Patterns for Genes with Different Fates following a Single Whole-Genome Duplication in Flowering Plants.</title>
        <authorList>
            <person name="Shi T."/>
            <person name="Rahmani R.S."/>
            <person name="Gugger P.F."/>
            <person name="Wang M."/>
            <person name="Li H."/>
            <person name="Zhang Y."/>
            <person name="Li Z."/>
            <person name="Wang Q."/>
            <person name="Van de Peer Y."/>
            <person name="Marchal K."/>
            <person name="Chen J."/>
        </authorList>
    </citation>
    <scope>NUCLEOTIDE SEQUENCE [LARGE SCALE GENOMIC DNA]</scope>
    <source>
        <tissue evidence="2">Leaf</tissue>
    </source>
</reference>
<dbReference type="InterPro" id="IPR053151">
    <property type="entry name" value="RNase_H-like"/>
</dbReference>
<dbReference type="InterPro" id="IPR036397">
    <property type="entry name" value="RNaseH_sf"/>
</dbReference>
<name>A0A822YMV9_NELNU</name>
<dbReference type="InterPro" id="IPR044730">
    <property type="entry name" value="RNase_H-like_dom_plant"/>
</dbReference>
<gene>
    <name evidence="2" type="ORF">HUJ06_011087</name>
</gene>
<accession>A0A822YMV9</accession>
<feature type="domain" description="RNase H type-1" evidence="1">
    <location>
        <begin position="23"/>
        <end position="93"/>
    </location>
</feature>
<dbReference type="InterPro" id="IPR002156">
    <property type="entry name" value="RNaseH_domain"/>
</dbReference>
<dbReference type="Gene3D" id="3.30.420.10">
    <property type="entry name" value="Ribonuclease H-like superfamily/Ribonuclease H"/>
    <property type="match status" value="1"/>
</dbReference>
<dbReference type="GO" id="GO:0004523">
    <property type="term" value="F:RNA-DNA hybrid ribonuclease activity"/>
    <property type="evidence" value="ECO:0007669"/>
    <property type="project" value="InterPro"/>
</dbReference>
<dbReference type="CDD" id="cd06222">
    <property type="entry name" value="RNase_H_like"/>
    <property type="match status" value="1"/>
</dbReference>
<comment type="caution">
    <text evidence="2">The sequence shown here is derived from an EMBL/GenBank/DDBJ whole genome shotgun (WGS) entry which is preliminary data.</text>
</comment>
<evidence type="ECO:0000313" key="2">
    <source>
        <dbReference type="EMBL" id="DAD32236.1"/>
    </source>
</evidence>
<organism evidence="2 3">
    <name type="scientific">Nelumbo nucifera</name>
    <name type="common">Sacred lotus</name>
    <dbReference type="NCBI Taxonomy" id="4432"/>
    <lineage>
        <taxon>Eukaryota</taxon>
        <taxon>Viridiplantae</taxon>
        <taxon>Streptophyta</taxon>
        <taxon>Embryophyta</taxon>
        <taxon>Tracheophyta</taxon>
        <taxon>Spermatophyta</taxon>
        <taxon>Magnoliopsida</taxon>
        <taxon>Proteales</taxon>
        <taxon>Nelumbonaceae</taxon>
        <taxon>Nelumbo</taxon>
    </lineage>
</organism>
<evidence type="ECO:0000313" key="3">
    <source>
        <dbReference type="Proteomes" id="UP000607653"/>
    </source>
</evidence>
<dbReference type="AlphaFoldDB" id="A0A822YMV9"/>
<proteinExistence type="predicted"/>
<dbReference type="Pfam" id="PF13456">
    <property type="entry name" value="RVT_3"/>
    <property type="match status" value="1"/>
</dbReference>
<dbReference type="InterPro" id="IPR012337">
    <property type="entry name" value="RNaseH-like_sf"/>
</dbReference>
<dbReference type="GO" id="GO:0003676">
    <property type="term" value="F:nucleic acid binding"/>
    <property type="evidence" value="ECO:0007669"/>
    <property type="project" value="InterPro"/>
</dbReference>
<protein>
    <recommendedName>
        <fullName evidence="1">RNase H type-1 domain-containing protein</fullName>
    </recommendedName>
</protein>
<sequence>MELSRARVVVLQLGVFSKIKCRLVLVWNSGHKIILKSDSRSTIQILKGGRDDHWRLSTINEEIKALLNRDWKVHINHCYREANRCANFMANLAWSTKIQYREFLIPPRELNFLMFADVIGVVTLV</sequence>
<dbReference type="SUPFAM" id="SSF53098">
    <property type="entry name" value="Ribonuclease H-like"/>
    <property type="match status" value="1"/>
</dbReference>
<evidence type="ECO:0000259" key="1">
    <source>
        <dbReference type="Pfam" id="PF13456"/>
    </source>
</evidence>
<dbReference type="PANTHER" id="PTHR47723">
    <property type="entry name" value="OS05G0353850 PROTEIN"/>
    <property type="match status" value="1"/>
</dbReference>